<dbReference type="Proteomes" id="UP000001401">
    <property type="component" value="Chromosome"/>
</dbReference>
<dbReference type="HOGENOM" id="CLU_141467_0_0_9"/>
<dbReference type="STRING" id="649639.Bcell_0866"/>
<feature type="transmembrane region" description="Helical" evidence="1">
    <location>
        <begin position="7"/>
        <end position="27"/>
    </location>
</feature>
<dbReference type="eggNOG" id="ENOG5033MFH">
    <property type="taxonomic scope" value="Bacteria"/>
</dbReference>
<evidence type="ECO:0000313" key="2">
    <source>
        <dbReference type="EMBL" id="ADU29143.1"/>
    </source>
</evidence>
<dbReference type="OrthoDB" id="2988123at2"/>
<keyword evidence="3" id="KW-1185">Reference proteome</keyword>
<name>E6U0U5_EVAC2</name>
<dbReference type="AlphaFoldDB" id="E6U0U5"/>
<sequence>MSTVRNFFILVVIFVLFGWGMVSFYNASIDISQFLSDDSRSYVFELNVTPIILLIIVGGIVTYISYSKKQKKGWAKSLLLPEEFEESDEREKQITSRACRAAYISMYYAFPIIISLLLIYPFINNTMPYYPILLFLLLPIIQITTYFISWTLNYKS</sequence>
<keyword evidence="1" id="KW-0472">Membrane</keyword>
<feature type="transmembrane region" description="Helical" evidence="1">
    <location>
        <begin position="47"/>
        <end position="66"/>
    </location>
</feature>
<protein>
    <submittedName>
        <fullName evidence="2">Putative integral inner membrane protein</fullName>
    </submittedName>
</protein>
<dbReference type="RefSeq" id="WP_013487484.1">
    <property type="nucleotide sequence ID" value="NC_014829.1"/>
</dbReference>
<dbReference type="EMBL" id="CP002394">
    <property type="protein sequence ID" value="ADU29143.1"/>
    <property type="molecule type" value="Genomic_DNA"/>
</dbReference>
<keyword evidence="1" id="KW-0812">Transmembrane</keyword>
<organism evidence="2 3">
    <name type="scientific">Evansella cellulosilytica (strain ATCC 21833 / DSM 2522 / FERM P-1141 / JCM 9156 / N-4)</name>
    <name type="common">Bacillus cellulosilyticus</name>
    <dbReference type="NCBI Taxonomy" id="649639"/>
    <lineage>
        <taxon>Bacteria</taxon>
        <taxon>Bacillati</taxon>
        <taxon>Bacillota</taxon>
        <taxon>Bacilli</taxon>
        <taxon>Bacillales</taxon>
        <taxon>Bacillaceae</taxon>
        <taxon>Evansella</taxon>
    </lineage>
</organism>
<gene>
    <name evidence="2" type="ordered locus">Bcell_0866</name>
</gene>
<dbReference type="KEGG" id="bco:Bcell_0866"/>
<reference evidence="2" key="1">
    <citation type="submission" date="2010-12" db="EMBL/GenBank/DDBJ databases">
        <title>Complete sequence of Bacillus cellulosilyticus DSM 2522.</title>
        <authorList>
            <consortium name="US DOE Joint Genome Institute"/>
            <person name="Lucas S."/>
            <person name="Copeland A."/>
            <person name="Lapidus A."/>
            <person name="Cheng J.-F."/>
            <person name="Bruce D."/>
            <person name="Goodwin L."/>
            <person name="Pitluck S."/>
            <person name="Chertkov O."/>
            <person name="Detter J.C."/>
            <person name="Han C."/>
            <person name="Tapia R."/>
            <person name="Land M."/>
            <person name="Hauser L."/>
            <person name="Jeffries C."/>
            <person name="Kyrpides N."/>
            <person name="Ivanova N."/>
            <person name="Mikhailova N."/>
            <person name="Brumm P."/>
            <person name="Mead D."/>
            <person name="Woyke T."/>
        </authorList>
    </citation>
    <scope>NUCLEOTIDE SEQUENCE [LARGE SCALE GENOMIC DNA]</scope>
    <source>
        <strain evidence="2">DSM 2522</strain>
    </source>
</reference>
<evidence type="ECO:0000256" key="1">
    <source>
        <dbReference type="SAM" id="Phobius"/>
    </source>
</evidence>
<feature type="transmembrane region" description="Helical" evidence="1">
    <location>
        <begin position="101"/>
        <end position="123"/>
    </location>
</feature>
<evidence type="ECO:0000313" key="3">
    <source>
        <dbReference type="Proteomes" id="UP000001401"/>
    </source>
</evidence>
<feature type="transmembrane region" description="Helical" evidence="1">
    <location>
        <begin position="129"/>
        <end position="152"/>
    </location>
</feature>
<accession>E6U0U5</accession>
<proteinExistence type="predicted"/>
<keyword evidence="1" id="KW-1133">Transmembrane helix</keyword>